<evidence type="ECO:0000259" key="5">
    <source>
        <dbReference type="Pfam" id="PF01055"/>
    </source>
</evidence>
<keyword evidence="3 4" id="KW-0326">Glycosidase</keyword>
<dbReference type="Proteomes" id="UP000032679">
    <property type="component" value="Unassembled WGS sequence"/>
</dbReference>
<dbReference type="Pfam" id="PF13802">
    <property type="entry name" value="Gal_mutarotas_2"/>
    <property type="match status" value="1"/>
</dbReference>
<dbReference type="InterPro" id="IPR011013">
    <property type="entry name" value="Gal_mutarotase_sf_dom"/>
</dbReference>
<dbReference type="SUPFAM" id="SSF51011">
    <property type="entry name" value="Glycosyl hydrolase domain"/>
    <property type="match status" value="1"/>
</dbReference>
<evidence type="ECO:0000259" key="7">
    <source>
        <dbReference type="Pfam" id="PF21365"/>
    </source>
</evidence>
<evidence type="ECO:0000313" key="8">
    <source>
        <dbReference type="EMBL" id="GAN52908.1"/>
    </source>
</evidence>
<reference evidence="8 9" key="1">
    <citation type="submission" date="2012-10" db="EMBL/GenBank/DDBJ databases">
        <title>Genome sequencing of Tanticharoenia sakaeratensis NBRC 103193.</title>
        <authorList>
            <person name="Azuma Y."/>
            <person name="Hadano H."/>
            <person name="Hirakawa H."/>
            <person name="Matsushita K."/>
        </authorList>
    </citation>
    <scope>NUCLEOTIDE SEQUENCE [LARGE SCALE GENOMIC DNA]</scope>
    <source>
        <strain evidence="8 9">NBRC 103193</strain>
    </source>
</reference>
<dbReference type="InterPro" id="IPR013780">
    <property type="entry name" value="Glyco_hydro_b"/>
</dbReference>
<dbReference type="Gene3D" id="2.60.40.1760">
    <property type="entry name" value="glycosyl hydrolase (family 31)"/>
    <property type="match status" value="1"/>
</dbReference>
<feature type="domain" description="Glycoside hydrolase family 31 TIM barrel" evidence="5">
    <location>
        <begin position="231"/>
        <end position="562"/>
    </location>
</feature>
<feature type="domain" description="Glycosyl hydrolase family 31 C-terminal" evidence="7">
    <location>
        <begin position="570"/>
        <end position="684"/>
    </location>
</feature>
<dbReference type="PROSITE" id="PS00129">
    <property type="entry name" value="GLYCOSYL_HYDROL_F31_1"/>
    <property type="match status" value="1"/>
</dbReference>
<keyword evidence="2 4" id="KW-0378">Hydrolase</keyword>
<dbReference type="AlphaFoldDB" id="A0A0D6MI13"/>
<dbReference type="STRING" id="1231623.Tasa_003_086"/>
<dbReference type="InterPro" id="IPR025887">
    <property type="entry name" value="Glyco_hydro_31_N_dom"/>
</dbReference>
<dbReference type="Pfam" id="PF21365">
    <property type="entry name" value="Glyco_hydro_31_3rd"/>
    <property type="match status" value="1"/>
</dbReference>
<evidence type="ECO:0000256" key="3">
    <source>
        <dbReference type="ARBA" id="ARBA00023295"/>
    </source>
</evidence>
<keyword evidence="9" id="KW-1185">Reference proteome</keyword>
<evidence type="ECO:0000256" key="1">
    <source>
        <dbReference type="ARBA" id="ARBA00007806"/>
    </source>
</evidence>
<dbReference type="EMBL" id="BALE01000003">
    <property type="protein sequence ID" value="GAN52908.1"/>
    <property type="molecule type" value="Genomic_DNA"/>
</dbReference>
<dbReference type="CDD" id="cd14752">
    <property type="entry name" value="GH31_N"/>
    <property type="match status" value="1"/>
</dbReference>
<dbReference type="PANTHER" id="PTHR22762:SF120">
    <property type="entry name" value="HETEROGLYCAN GLUCOSIDASE 1"/>
    <property type="match status" value="1"/>
</dbReference>
<dbReference type="InterPro" id="IPR000322">
    <property type="entry name" value="Glyco_hydro_31_TIM"/>
</dbReference>
<protein>
    <submittedName>
        <fullName evidence="8">Alpha-glucosidase 2</fullName>
    </submittedName>
</protein>
<proteinExistence type="inferred from homology"/>
<sequence>MRRFVVESESGAGVIVRNDDCTLALEMPRADILRVRILCHDETPVPSWVIVESAQAAQAAPRISQSDDVVTCATDCLIAELALATGALSVRDINGHPILLDADDAPFHERGAGFTIRKHLTPELAIFGLGDKPGRLNRRGRSFVNWNTDSYAFQEGQDPLYKDIPFFIGHESGRSFGVFLDNTWRTRFDFGSAEEDVLEFGATGGPIDYYVMAGPTAADVLQAYAFLTGTPPLPPKWALGYQQSRYSYKTADEAIGIARRLREERIPADVMWFDLHLLDQNRSFTVDTKAFPDFPTLVQDLHGLGFAAVVITDFQIAQVEEGYAPYRGGYEQDAFVRRQDGSVYVAQSWGGPSVFPDFSHEPSRLFWGGLYSGLVEIGVNGFWNDMNEPALFSDGGTFAKDVVHRIDTFGGIRQGTHAEMHNVYGMLNGRATYGGLRRLRPESRPFVMMRATYAGGHRYAITWTGDNLSTWNHLRLSTPMLLSLGLGGFSFAAVNLGGFVGTPSPELLTRWLQVGAFNPIAINHSDLMTPMQEPWVHGEPHLTRRRAAIEARYRLMPYLYTLAEETSRTGLPMMRPLFVEFPQAASGYPLDLEAGSQFMLGRALLIAPEPFGEMPENYTVILPPGTWYDYWTGIRLDETVPAKLTGNSGTSTTLGADDAHAPRAVTVSPDPDVIAVFARGGTIVPHHDTIQHTGERPQGPLRLDIYAAAECIGTLYDDDGMSIEPAAMLRLHVRANFADGHFRIVIAPREGSFAPWWTEIAITIHGLSTFGGLDDGGNADFDTGRRRLSLIVADRAEETVIEGMGNL</sequence>
<dbReference type="PANTHER" id="PTHR22762">
    <property type="entry name" value="ALPHA-GLUCOSIDASE"/>
    <property type="match status" value="1"/>
</dbReference>
<dbReference type="Gene3D" id="2.60.40.1180">
    <property type="entry name" value="Golgi alpha-mannosidase II"/>
    <property type="match status" value="2"/>
</dbReference>
<dbReference type="GO" id="GO:0004553">
    <property type="term" value="F:hydrolase activity, hydrolyzing O-glycosyl compounds"/>
    <property type="evidence" value="ECO:0007669"/>
    <property type="project" value="InterPro"/>
</dbReference>
<feature type="domain" description="Glycoside hydrolase family 31 N-terminal" evidence="6">
    <location>
        <begin position="23"/>
        <end position="189"/>
    </location>
</feature>
<dbReference type="Pfam" id="PF01055">
    <property type="entry name" value="Glyco_hydro_31_2nd"/>
    <property type="match status" value="1"/>
</dbReference>
<comment type="caution">
    <text evidence="8">The sequence shown here is derived from an EMBL/GenBank/DDBJ whole genome shotgun (WGS) entry which is preliminary data.</text>
</comment>
<organism evidence="8 9">
    <name type="scientific">Tanticharoenia sakaeratensis NBRC 103193</name>
    <dbReference type="NCBI Taxonomy" id="1231623"/>
    <lineage>
        <taxon>Bacteria</taxon>
        <taxon>Pseudomonadati</taxon>
        <taxon>Pseudomonadota</taxon>
        <taxon>Alphaproteobacteria</taxon>
        <taxon>Acetobacterales</taxon>
        <taxon>Acetobacteraceae</taxon>
        <taxon>Tanticharoenia</taxon>
    </lineage>
</organism>
<evidence type="ECO:0000259" key="6">
    <source>
        <dbReference type="Pfam" id="PF13802"/>
    </source>
</evidence>
<dbReference type="CDD" id="cd06604">
    <property type="entry name" value="GH31_glucosidase_II_MalA"/>
    <property type="match status" value="1"/>
</dbReference>
<comment type="similarity">
    <text evidence="1 4">Belongs to the glycosyl hydrolase 31 family.</text>
</comment>
<dbReference type="InterPro" id="IPR030458">
    <property type="entry name" value="Glyco_hydro_31_AS"/>
</dbReference>
<dbReference type="SUPFAM" id="SSF74650">
    <property type="entry name" value="Galactose mutarotase-like"/>
    <property type="match status" value="1"/>
</dbReference>
<gene>
    <name evidence="8" type="ORF">Tasa_003_086</name>
</gene>
<accession>A0A0D6MI13</accession>
<dbReference type="SUPFAM" id="SSF51445">
    <property type="entry name" value="(Trans)glycosidases"/>
    <property type="match status" value="1"/>
</dbReference>
<dbReference type="InterPro" id="IPR048395">
    <property type="entry name" value="Glyco_hydro_31_C"/>
</dbReference>
<dbReference type="Gene3D" id="3.20.20.80">
    <property type="entry name" value="Glycosidases"/>
    <property type="match status" value="1"/>
</dbReference>
<dbReference type="RefSeq" id="WP_053053596.1">
    <property type="nucleotide sequence ID" value="NZ_BALE01000003.1"/>
</dbReference>
<dbReference type="InterPro" id="IPR017853">
    <property type="entry name" value="GH"/>
</dbReference>
<evidence type="ECO:0000313" key="9">
    <source>
        <dbReference type="Proteomes" id="UP000032679"/>
    </source>
</evidence>
<evidence type="ECO:0000256" key="2">
    <source>
        <dbReference type="ARBA" id="ARBA00022801"/>
    </source>
</evidence>
<dbReference type="OrthoDB" id="176168at2"/>
<dbReference type="GO" id="GO:0005975">
    <property type="term" value="P:carbohydrate metabolic process"/>
    <property type="evidence" value="ECO:0007669"/>
    <property type="project" value="InterPro"/>
</dbReference>
<name>A0A0D6MI13_9PROT</name>
<dbReference type="GO" id="GO:0030246">
    <property type="term" value="F:carbohydrate binding"/>
    <property type="evidence" value="ECO:0007669"/>
    <property type="project" value="InterPro"/>
</dbReference>
<evidence type="ECO:0000256" key="4">
    <source>
        <dbReference type="RuleBase" id="RU361185"/>
    </source>
</evidence>